<reference evidence="1" key="1">
    <citation type="submission" date="2016-10" db="EMBL/GenBank/DDBJ databases">
        <title>Sequence of Gallionella enrichment culture.</title>
        <authorList>
            <person name="Poehlein A."/>
            <person name="Muehling M."/>
            <person name="Daniel R."/>
        </authorList>
    </citation>
    <scope>NUCLEOTIDE SEQUENCE</scope>
</reference>
<gene>
    <name evidence="1" type="ORF">GALL_201700</name>
</gene>
<proteinExistence type="predicted"/>
<sequence>MSVVQVLMDQGWAASKITDDLRQTAMVVELMHKTRGVPQ</sequence>
<organism evidence="1">
    <name type="scientific">mine drainage metagenome</name>
    <dbReference type="NCBI Taxonomy" id="410659"/>
    <lineage>
        <taxon>unclassified sequences</taxon>
        <taxon>metagenomes</taxon>
        <taxon>ecological metagenomes</taxon>
    </lineage>
</organism>
<dbReference type="EMBL" id="MLJW01000127">
    <property type="protein sequence ID" value="OIQ97845.1"/>
    <property type="molecule type" value="Genomic_DNA"/>
</dbReference>
<protein>
    <submittedName>
        <fullName evidence="1">Uncharacterized protein</fullName>
    </submittedName>
</protein>
<evidence type="ECO:0000313" key="1">
    <source>
        <dbReference type="EMBL" id="OIQ97845.1"/>
    </source>
</evidence>
<accession>A0A1J5SC96</accession>
<comment type="caution">
    <text evidence="1">The sequence shown here is derived from an EMBL/GenBank/DDBJ whole genome shotgun (WGS) entry which is preliminary data.</text>
</comment>
<dbReference type="AlphaFoldDB" id="A0A1J5SC96"/>
<name>A0A1J5SC96_9ZZZZ</name>